<dbReference type="InterPro" id="IPR001314">
    <property type="entry name" value="Peptidase_S1A"/>
</dbReference>
<protein>
    <recommendedName>
        <fullName evidence="5">Peptidase S1 domain-containing protein</fullName>
    </recommendedName>
</protein>
<dbReference type="PRINTS" id="PR00722">
    <property type="entry name" value="CHYMOTRYPSIN"/>
</dbReference>
<comment type="subcellular location">
    <subcellularLocation>
        <location evidence="1">Secreted</location>
    </subcellularLocation>
</comment>
<evidence type="ECO:0000259" key="5">
    <source>
        <dbReference type="PROSITE" id="PS50240"/>
    </source>
</evidence>
<dbReference type="EMBL" id="BDGG01000015">
    <property type="protein sequence ID" value="GAV07285.1"/>
    <property type="molecule type" value="Genomic_DNA"/>
</dbReference>
<feature type="region of interest" description="Disordered" evidence="4">
    <location>
        <begin position="31"/>
        <end position="110"/>
    </location>
</feature>
<dbReference type="OrthoDB" id="6261922at2759"/>
<evidence type="ECO:0000256" key="3">
    <source>
        <dbReference type="ARBA" id="ARBA00023157"/>
    </source>
</evidence>
<name>A0A1D1W132_RAMVA</name>
<dbReference type="GO" id="GO:0005576">
    <property type="term" value="C:extracellular region"/>
    <property type="evidence" value="ECO:0007669"/>
    <property type="project" value="UniProtKB-SubCell"/>
</dbReference>
<organism evidence="6 7">
    <name type="scientific">Ramazzottius varieornatus</name>
    <name type="common">Water bear</name>
    <name type="synonym">Tardigrade</name>
    <dbReference type="NCBI Taxonomy" id="947166"/>
    <lineage>
        <taxon>Eukaryota</taxon>
        <taxon>Metazoa</taxon>
        <taxon>Ecdysozoa</taxon>
        <taxon>Tardigrada</taxon>
        <taxon>Eutardigrada</taxon>
        <taxon>Parachela</taxon>
        <taxon>Hypsibioidea</taxon>
        <taxon>Ramazzottiidae</taxon>
        <taxon>Ramazzottius</taxon>
    </lineage>
</organism>
<evidence type="ECO:0000256" key="2">
    <source>
        <dbReference type="ARBA" id="ARBA00022525"/>
    </source>
</evidence>
<sequence>MDKLCLGFILVFCIIGTYSTVRARIVLSEAPSSSTVRRTTPSLPETTTTDEVEPGGNFFSFDDSDEMDEDITNSTTTDYMDGQVDDSLNEIPTRSLNGSSATNGTLEPEGRSAFDDFVNIPMSPLGSYKTYEKSFVYTPFYSAGKEKVQGGGLTPVGPVPLGFGPGVGYPGPQPLPAYGNGGPVGYPVGPVNVPPPPPPVAYNRPPVIVGPAVPPPVNRPPIVVDASLANMLTAIRNPLPPPIPSRPIPPHCTCTQLADCRDVSRFARYLDDDPAYSGQCLPSFVVCCNPELLDQLASAGAGLVPPPIGVAASIPGVGSGLVPVVGRPLPVGGVGHVPPPPPPPPVGVVIPPPPVCGRKGKNPLARVFDDSVARAEAEFGEYPWMAAVLLDDLTYICGGALIAPRVILTAAHCIARFKDRNLIVRLGEYDVQELEEPPFQDYQVVDAVIHSGYHSGTLRNDIAVLILDVPANYNSYISPVCLPTPDAKYSPDLCSVSGWGKDTIAHGHWSSRLKAVKVPLITPEFCQDSYRKSPEIGAFFNLDNSFVCAGAPGKDACYGDGGSPLVCPVGGVYQLVGLVSWGIDCGAYPGVYARVDKFVPWINDVVAQYS</sequence>
<proteinExistence type="predicted"/>
<dbReference type="GO" id="GO:0006508">
    <property type="term" value="P:proteolysis"/>
    <property type="evidence" value="ECO:0007669"/>
    <property type="project" value="InterPro"/>
</dbReference>
<accession>A0A1D1W132</accession>
<dbReference type="Pfam" id="PF00089">
    <property type="entry name" value="Trypsin"/>
    <property type="match status" value="1"/>
</dbReference>
<evidence type="ECO:0000313" key="7">
    <source>
        <dbReference type="Proteomes" id="UP000186922"/>
    </source>
</evidence>
<gene>
    <name evidence="6" type="primary">RvY_17142-1</name>
    <name evidence="6" type="synonym">RvY_17142.1</name>
    <name evidence="6" type="ORF">RvY_17142</name>
</gene>
<dbReference type="STRING" id="947166.A0A1D1W132"/>
<dbReference type="PROSITE" id="PS50240">
    <property type="entry name" value="TRYPSIN_DOM"/>
    <property type="match status" value="1"/>
</dbReference>
<dbReference type="InterPro" id="IPR043504">
    <property type="entry name" value="Peptidase_S1_PA_chymotrypsin"/>
</dbReference>
<dbReference type="PANTHER" id="PTHR24258">
    <property type="entry name" value="SERINE PROTEASE-RELATED"/>
    <property type="match status" value="1"/>
</dbReference>
<evidence type="ECO:0000313" key="6">
    <source>
        <dbReference type="EMBL" id="GAV07285.1"/>
    </source>
</evidence>
<feature type="domain" description="Peptidase S1" evidence="5">
    <location>
        <begin position="367"/>
        <end position="607"/>
    </location>
</feature>
<reference evidence="6 7" key="1">
    <citation type="journal article" date="2016" name="Nat. Commun.">
        <title>Extremotolerant tardigrade genome and improved radiotolerance of human cultured cells by tardigrade-unique protein.</title>
        <authorList>
            <person name="Hashimoto T."/>
            <person name="Horikawa D.D."/>
            <person name="Saito Y."/>
            <person name="Kuwahara H."/>
            <person name="Kozuka-Hata H."/>
            <person name="Shin-I T."/>
            <person name="Minakuchi Y."/>
            <person name="Ohishi K."/>
            <person name="Motoyama A."/>
            <person name="Aizu T."/>
            <person name="Enomoto A."/>
            <person name="Kondo K."/>
            <person name="Tanaka S."/>
            <person name="Hara Y."/>
            <person name="Koshikawa S."/>
            <person name="Sagara H."/>
            <person name="Miura T."/>
            <person name="Yokobori S."/>
            <person name="Miyagawa K."/>
            <person name="Suzuki Y."/>
            <person name="Kubo T."/>
            <person name="Oyama M."/>
            <person name="Kohara Y."/>
            <person name="Fujiyama A."/>
            <person name="Arakawa K."/>
            <person name="Katayama T."/>
            <person name="Toyoda A."/>
            <person name="Kunieda T."/>
        </authorList>
    </citation>
    <scope>NUCLEOTIDE SEQUENCE [LARGE SCALE GENOMIC DNA]</scope>
    <source>
        <strain evidence="6 7">YOKOZUNA-1</strain>
    </source>
</reference>
<feature type="compositionally biased region" description="Low complexity" evidence="4">
    <location>
        <begin position="31"/>
        <end position="47"/>
    </location>
</feature>
<dbReference type="PROSITE" id="PS00134">
    <property type="entry name" value="TRYPSIN_HIS"/>
    <property type="match status" value="1"/>
</dbReference>
<keyword evidence="3" id="KW-1015">Disulfide bond</keyword>
<dbReference type="GO" id="GO:0004252">
    <property type="term" value="F:serine-type endopeptidase activity"/>
    <property type="evidence" value="ECO:0007669"/>
    <property type="project" value="InterPro"/>
</dbReference>
<dbReference type="Proteomes" id="UP000186922">
    <property type="component" value="Unassembled WGS sequence"/>
</dbReference>
<feature type="compositionally biased region" description="Acidic residues" evidence="4">
    <location>
        <begin position="62"/>
        <end position="71"/>
    </location>
</feature>
<dbReference type="PANTHER" id="PTHR24258:SF129">
    <property type="entry name" value="LP15124P-RELATED"/>
    <property type="match status" value="1"/>
</dbReference>
<dbReference type="CDD" id="cd00190">
    <property type="entry name" value="Tryp_SPc"/>
    <property type="match status" value="1"/>
</dbReference>
<evidence type="ECO:0000256" key="1">
    <source>
        <dbReference type="ARBA" id="ARBA00004613"/>
    </source>
</evidence>
<dbReference type="SUPFAM" id="SSF50494">
    <property type="entry name" value="Trypsin-like serine proteases"/>
    <property type="match status" value="1"/>
</dbReference>
<dbReference type="InterPro" id="IPR018114">
    <property type="entry name" value="TRYPSIN_HIS"/>
</dbReference>
<comment type="caution">
    <text evidence="6">The sequence shown here is derived from an EMBL/GenBank/DDBJ whole genome shotgun (WGS) entry which is preliminary data.</text>
</comment>
<dbReference type="InterPro" id="IPR009003">
    <property type="entry name" value="Peptidase_S1_PA"/>
</dbReference>
<dbReference type="Gene3D" id="2.40.10.10">
    <property type="entry name" value="Trypsin-like serine proteases"/>
    <property type="match status" value="1"/>
</dbReference>
<feature type="compositionally biased region" description="Polar residues" evidence="4">
    <location>
        <begin position="90"/>
        <end position="105"/>
    </location>
</feature>
<keyword evidence="2" id="KW-0964">Secreted</keyword>
<keyword evidence="7" id="KW-1185">Reference proteome</keyword>
<dbReference type="FunFam" id="2.40.10.10:FF:000038">
    <property type="entry name" value="Serine protease"/>
    <property type="match status" value="1"/>
</dbReference>
<evidence type="ECO:0000256" key="4">
    <source>
        <dbReference type="SAM" id="MobiDB-lite"/>
    </source>
</evidence>
<dbReference type="SMART" id="SM00020">
    <property type="entry name" value="Tryp_SPc"/>
    <property type="match status" value="1"/>
</dbReference>
<dbReference type="AlphaFoldDB" id="A0A1D1W132"/>
<dbReference type="InterPro" id="IPR001254">
    <property type="entry name" value="Trypsin_dom"/>
</dbReference>